<dbReference type="InterPro" id="IPR036396">
    <property type="entry name" value="Cyt_P450_sf"/>
</dbReference>
<protein>
    <recommendedName>
        <fullName evidence="9">Cytochrome P450</fullName>
    </recommendedName>
</protein>
<keyword evidence="5 6" id="KW-0408">Iron</keyword>
<evidence type="ECO:0000256" key="1">
    <source>
        <dbReference type="ARBA" id="ARBA00001971"/>
    </source>
</evidence>
<evidence type="ECO:0000256" key="2">
    <source>
        <dbReference type="ARBA" id="ARBA00010617"/>
    </source>
</evidence>
<dbReference type="InterPro" id="IPR050121">
    <property type="entry name" value="Cytochrome_P450_monoxygenase"/>
</dbReference>
<dbReference type="GeneID" id="25332031"/>
<dbReference type="Pfam" id="PF00067">
    <property type="entry name" value="p450"/>
    <property type="match status" value="1"/>
</dbReference>
<dbReference type="AlphaFoldDB" id="A0A0D2BGR0"/>
<name>A0A0D2BGR0_9EURO</name>
<dbReference type="InterPro" id="IPR001128">
    <property type="entry name" value="Cyt_P450"/>
</dbReference>
<evidence type="ECO:0000256" key="3">
    <source>
        <dbReference type="ARBA" id="ARBA00022723"/>
    </source>
</evidence>
<dbReference type="PROSITE" id="PS00086">
    <property type="entry name" value="CYTOCHROME_P450"/>
    <property type="match status" value="1"/>
</dbReference>
<keyword evidence="8" id="KW-1185">Reference proteome</keyword>
<accession>A0A0D2BGR0</accession>
<dbReference type="HOGENOM" id="CLU_001570_25_2_1"/>
<proteinExistence type="inferred from homology"/>
<dbReference type="Gene3D" id="1.10.630.10">
    <property type="entry name" value="Cytochrome P450"/>
    <property type="match status" value="1"/>
</dbReference>
<reference evidence="7 8" key="1">
    <citation type="submission" date="2015-01" db="EMBL/GenBank/DDBJ databases">
        <title>The Genome Sequence of Exophiala xenobiotica CBS118157.</title>
        <authorList>
            <consortium name="The Broad Institute Genomics Platform"/>
            <person name="Cuomo C."/>
            <person name="de Hoog S."/>
            <person name="Gorbushina A."/>
            <person name="Stielow B."/>
            <person name="Teixiera M."/>
            <person name="Abouelleil A."/>
            <person name="Chapman S.B."/>
            <person name="Priest M."/>
            <person name="Young S.K."/>
            <person name="Wortman J."/>
            <person name="Nusbaum C."/>
            <person name="Birren B."/>
        </authorList>
    </citation>
    <scope>NUCLEOTIDE SEQUENCE [LARGE SCALE GENOMIC DNA]</scope>
    <source>
        <strain evidence="7 8">CBS 118157</strain>
    </source>
</reference>
<evidence type="ECO:0000256" key="4">
    <source>
        <dbReference type="ARBA" id="ARBA00023002"/>
    </source>
</evidence>
<dbReference type="SUPFAM" id="SSF48264">
    <property type="entry name" value="Cytochrome P450"/>
    <property type="match status" value="1"/>
</dbReference>
<keyword evidence="6" id="KW-0503">Monooxygenase</keyword>
<sequence>MTWTVILLLLFGFWVSSNFYSLFRNYLTARKTGLPILICPINQYNPVWMVSSVPLNPLYKRLLPSWIYEGIDVASYGFEFRVKGSIFKKYGPAFILVTPGGNELSTIDPELITEALKRPKDFPNTDMGEVIMNVFGPNLLTSNGEPWSRQRKLIAPNINEKISKLVFSESCRQAREMLGSYMDDFKGVTNDSMQGMKTIAINVLGAAGFGISRPWKEQEASRPEGRRFTYMEATKIVVENILAAVFPTKLLTLRVLPKSWQDIGRAKNEFPPLTKEMLEHERKLQTTTSEPRSNLMSTLVRLSDTGDAKSSQYLSEEEMLGNLFIFTAAGFDTTANTMAYALALLATYPKWQDWLYEEISTVVGDKPIEDLEYSGIFPRLPRCLALMFETVRLFPPLVHIAKQVNKTHDVTVTTSLGTYVLPKRTSVYISSVALHRNPQTYGDDADQFRPDRWLIDPTLSPDSPLSTIANVKTMPKGTFVPWSAGPRACPGMKMSQVEFVSVFMTIFETHRCEAVRLRNDETDEQVKSRFDAVMEDSGPRLTLQMNRGQDLKIKWIKRRRSNGSQRL</sequence>
<organism evidence="7 8">
    <name type="scientific">Exophiala xenobiotica</name>
    <dbReference type="NCBI Taxonomy" id="348802"/>
    <lineage>
        <taxon>Eukaryota</taxon>
        <taxon>Fungi</taxon>
        <taxon>Dikarya</taxon>
        <taxon>Ascomycota</taxon>
        <taxon>Pezizomycotina</taxon>
        <taxon>Eurotiomycetes</taxon>
        <taxon>Chaetothyriomycetidae</taxon>
        <taxon>Chaetothyriales</taxon>
        <taxon>Herpotrichiellaceae</taxon>
        <taxon>Exophiala</taxon>
    </lineage>
</organism>
<dbReference type="GO" id="GO:0005506">
    <property type="term" value="F:iron ion binding"/>
    <property type="evidence" value="ECO:0007669"/>
    <property type="project" value="InterPro"/>
</dbReference>
<dbReference type="PANTHER" id="PTHR24305:SF166">
    <property type="entry name" value="CYTOCHROME P450 12A4, MITOCHONDRIAL-RELATED"/>
    <property type="match status" value="1"/>
</dbReference>
<evidence type="ECO:0008006" key="9">
    <source>
        <dbReference type="Google" id="ProtNLM"/>
    </source>
</evidence>
<dbReference type="GO" id="GO:0016705">
    <property type="term" value="F:oxidoreductase activity, acting on paired donors, with incorporation or reduction of molecular oxygen"/>
    <property type="evidence" value="ECO:0007669"/>
    <property type="project" value="InterPro"/>
</dbReference>
<dbReference type="OrthoDB" id="1470350at2759"/>
<dbReference type="Proteomes" id="UP000054342">
    <property type="component" value="Unassembled WGS sequence"/>
</dbReference>
<keyword evidence="6" id="KW-0349">Heme</keyword>
<evidence type="ECO:0000313" key="7">
    <source>
        <dbReference type="EMBL" id="KIW51396.1"/>
    </source>
</evidence>
<dbReference type="RefSeq" id="XP_013311980.1">
    <property type="nucleotide sequence ID" value="XM_013456526.1"/>
</dbReference>
<dbReference type="GO" id="GO:0020037">
    <property type="term" value="F:heme binding"/>
    <property type="evidence" value="ECO:0007669"/>
    <property type="project" value="InterPro"/>
</dbReference>
<evidence type="ECO:0000313" key="8">
    <source>
        <dbReference type="Proteomes" id="UP000054342"/>
    </source>
</evidence>
<dbReference type="PANTHER" id="PTHR24305">
    <property type="entry name" value="CYTOCHROME P450"/>
    <property type="match status" value="1"/>
</dbReference>
<dbReference type="CDD" id="cd11070">
    <property type="entry name" value="CYP56-like"/>
    <property type="match status" value="1"/>
</dbReference>
<dbReference type="InterPro" id="IPR017972">
    <property type="entry name" value="Cyt_P450_CS"/>
</dbReference>
<comment type="cofactor">
    <cofactor evidence="1">
        <name>heme</name>
        <dbReference type="ChEBI" id="CHEBI:30413"/>
    </cofactor>
</comment>
<gene>
    <name evidence="7" type="ORF">PV05_10123</name>
</gene>
<dbReference type="EMBL" id="KN847322">
    <property type="protein sequence ID" value="KIW51396.1"/>
    <property type="molecule type" value="Genomic_DNA"/>
</dbReference>
<dbReference type="GO" id="GO:0004497">
    <property type="term" value="F:monooxygenase activity"/>
    <property type="evidence" value="ECO:0007669"/>
    <property type="project" value="UniProtKB-KW"/>
</dbReference>
<dbReference type="STRING" id="348802.A0A0D2BGR0"/>
<evidence type="ECO:0000256" key="5">
    <source>
        <dbReference type="ARBA" id="ARBA00023004"/>
    </source>
</evidence>
<keyword evidence="4 6" id="KW-0560">Oxidoreductase</keyword>
<keyword evidence="3 6" id="KW-0479">Metal-binding</keyword>
<evidence type="ECO:0000256" key="6">
    <source>
        <dbReference type="RuleBase" id="RU000461"/>
    </source>
</evidence>
<comment type="similarity">
    <text evidence="2 6">Belongs to the cytochrome P450 family.</text>
</comment>
<dbReference type="PRINTS" id="PR00385">
    <property type="entry name" value="P450"/>
</dbReference>